<accession>A0A2A2ZNY2</accession>
<dbReference type="AlphaFoldDB" id="A0A2A2ZNY2"/>
<dbReference type="Gene3D" id="3.10.450.50">
    <property type="match status" value="1"/>
</dbReference>
<dbReference type="GeneID" id="75268022"/>
<dbReference type="SUPFAM" id="SSF54427">
    <property type="entry name" value="NTF2-like"/>
    <property type="match status" value="1"/>
</dbReference>
<dbReference type="Proteomes" id="UP000217768">
    <property type="component" value="Unassembled WGS sequence"/>
</dbReference>
<protein>
    <submittedName>
        <fullName evidence="2">DUF4440 domain-containing protein</fullName>
    </submittedName>
</protein>
<sequence length="145" mass="16314">MTSGHNRSDEDAIRALIDRQEKAWAAGDPEGYASVFTMDADYVTFLGSHHKGRKAIAASYVPLFRKLLRNTRLEVDVTRVRFLTPDVALIHAHAAVVKTPRQRNRRNARVNTSVAVRTDNGWLLAASQNTTRRRVAEMLLAKLFS</sequence>
<name>A0A2A2ZNY2_MYCAV</name>
<evidence type="ECO:0000313" key="2">
    <source>
        <dbReference type="EMBL" id="PBA28159.1"/>
    </source>
</evidence>
<dbReference type="Pfam" id="PF14534">
    <property type="entry name" value="DUF4440"/>
    <property type="match status" value="1"/>
</dbReference>
<reference evidence="2 3" key="1">
    <citation type="submission" date="2017-08" db="EMBL/GenBank/DDBJ databases">
        <title>Phylogenetic analysis of Mycobacterium avium complex whole genomes.</title>
        <authorList>
            <person name="Caverly L.J."/>
            <person name="Spilker T."/>
            <person name="Lipuma J."/>
        </authorList>
    </citation>
    <scope>NUCLEOTIDE SEQUENCE [LARGE SCALE GENOMIC DNA]</scope>
    <source>
        <strain evidence="2 3">FLAC0165</strain>
    </source>
</reference>
<dbReference type="EMBL" id="NSFD01000002">
    <property type="protein sequence ID" value="PBA28159.1"/>
    <property type="molecule type" value="Genomic_DNA"/>
</dbReference>
<dbReference type="InterPro" id="IPR032710">
    <property type="entry name" value="NTF2-like_dom_sf"/>
</dbReference>
<dbReference type="InterPro" id="IPR027843">
    <property type="entry name" value="DUF4440"/>
</dbReference>
<dbReference type="InterPro" id="IPR011944">
    <property type="entry name" value="Steroid_delta5-4_isomerase"/>
</dbReference>
<feature type="domain" description="DUF4440" evidence="1">
    <location>
        <begin position="13"/>
        <end position="124"/>
    </location>
</feature>
<comment type="caution">
    <text evidence="2">The sequence shown here is derived from an EMBL/GenBank/DDBJ whole genome shotgun (WGS) entry which is preliminary data.</text>
</comment>
<organism evidence="2 3">
    <name type="scientific">Mycobacterium avium</name>
    <dbReference type="NCBI Taxonomy" id="1764"/>
    <lineage>
        <taxon>Bacteria</taxon>
        <taxon>Bacillati</taxon>
        <taxon>Actinomycetota</taxon>
        <taxon>Actinomycetes</taxon>
        <taxon>Mycobacteriales</taxon>
        <taxon>Mycobacteriaceae</taxon>
        <taxon>Mycobacterium</taxon>
        <taxon>Mycobacterium avium complex (MAC)</taxon>
    </lineage>
</organism>
<proteinExistence type="predicted"/>
<evidence type="ECO:0000313" key="3">
    <source>
        <dbReference type="Proteomes" id="UP000217768"/>
    </source>
</evidence>
<gene>
    <name evidence="2" type="ORF">CKJ66_00425</name>
</gene>
<dbReference type="NCBIfam" id="TIGR02246">
    <property type="entry name" value="SgcJ/EcaC family oxidoreductase"/>
    <property type="match status" value="1"/>
</dbReference>
<evidence type="ECO:0000259" key="1">
    <source>
        <dbReference type="Pfam" id="PF14534"/>
    </source>
</evidence>
<dbReference type="RefSeq" id="WP_003874710.1">
    <property type="nucleotide sequence ID" value="NZ_CABMGM010000531.1"/>
</dbReference>